<evidence type="ECO:0000313" key="1">
    <source>
        <dbReference type="EMBL" id="HGL40836.1"/>
    </source>
</evidence>
<comment type="caution">
    <text evidence="2">The sequence shown here is derived from an EMBL/GenBank/DDBJ whole genome shotgun (WGS) entry which is preliminary data.</text>
</comment>
<dbReference type="EMBL" id="DTAD01000058">
    <property type="protein sequence ID" value="HGN90546.1"/>
    <property type="molecule type" value="Genomic_DNA"/>
</dbReference>
<dbReference type="EMBL" id="DTCM01000053">
    <property type="protein sequence ID" value="HGL40836.1"/>
    <property type="molecule type" value="Genomic_DNA"/>
</dbReference>
<reference evidence="2" key="1">
    <citation type="journal article" date="2020" name="mSystems">
        <title>Genome- and Community-Level Interaction Insights into Carbon Utilization and Element Cycling Functions of Hydrothermarchaeota in Hydrothermal Sediment.</title>
        <authorList>
            <person name="Zhou Z."/>
            <person name="Liu Y."/>
            <person name="Xu W."/>
            <person name="Pan J."/>
            <person name="Luo Z.H."/>
            <person name="Li M."/>
        </authorList>
    </citation>
    <scope>NUCLEOTIDE SEQUENCE [LARGE SCALE GENOMIC DNA]</scope>
    <source>
        <strain evidence="2">SpSt-613</strain>
        <strain evidence="1">SpSt-669</strain>
    </source>
</reference>
<dbReference type="InterPro" id="IPR003226">
    <property type="entry name" value="MYG1_exonuclease"/>
</dbReference>
<accession>A0A7C4E2S5</accession>
<name>A0A7C4E2S5_CALS0</name>
<protein>
    <recommendedName>
        <fullName evidence="3">MYG1 family protein</fullName>
    </recommendedName>
</protein>
<dbReference type="AlphaFoldDB" id="A0A7C4E2S5"/>
<gene>
    <name evidence="2" type="ORF">ENT82_05400</name>
    <name evidence="1" type="ORF">ENU43_04140</name>
</gene>
<evidence type="ECO:0008006" key="3">
    <source>
        <dbReference type="Google" id="ProtNLM"/>
    </source>
</evidence>
<organism evidence="2">
    <name type="scientific">Caldiarchaeum subterraneum</name>
    <dbReference type="NCBI Taxonomy" id="311458"/>
    <lineage>
        <taxon>Archaea</taxon>
        <taxon>Nitrososphaerota</taxon>
        <taxon>Candidatus Caldarchaeales</taxon>
        <taxon>Candidatus Caldarchaeaceae</taxon>
        <taxon>Candidatus Caldarchaeum</taxon>
    </lineage>
</organism>
<evidence type="ECO:0000313" key="2">
    <source>
        <dbReference type="EMBL" id="HGN90546.1"/>
    </source>
</evidence>
<dbReference type="Pfam" id="PF03690">
    <property type="entry name" value="MYG1_exonuc"/>
    <property type="match status" value="1"/>
</dbReference>
<sequence length="265" mass="29813">MQSLEPLAVKKIITHSGPAHSDEFLAVSLLLHKYPDAVVIRVPDFTGEPEEGEIVVDVGKRYDGRIFFDHHQDEDLPSSFILVLRDFFGIDSENLPTDFRYIDLRDRFGAYVAKKVLNMDEDRGLVERAMLKYFSTITLLSPEHPLHYIMRCVGESVLALLDDFLFAKNGVKLFPTSLGYVVFSPKPLNLTYIREAHADKHIIGAVMPSRDGGTMLIQANEGKFIPKATSYPKTFVHNSGFAVVVPIPYEQIDPLKIVMECVMGV</sequence>
<proteinExistence type="predicted"/>